<feature type="transmembrane region" description="Helical" evidence="9">
    <location>
        <begin position="7"/>
        <end position="30"/>
    </location>
</feature>
<evidence type="ECO:0000256" key="4">
    <source>
        <dbReference type="ARBA" id="ARBA00022989"/>
    </source>
</evidence>
<feature type="binding site" evidence="7">
    <location>
        <position position="470"/>
    </location>
    <ligand>
        <name>substrate</name>
    </ligand>
</feature>
<evidence type="ECO:0000256" key="8">
    <source>
        <dbReference type="PIRSR" id="PIRSR005091-3"/>
    </source>
</evidence>
<sequence>MVSLLNIPFRIVVFGLFGFAVCRLQLWLSYLDYFSGFFPSLLWMSLLKGIQFDSAILFSILGLFLLLLSIPIQRLQSSWLRPTLVWLSGIVLFILYAYSLIDSSYFGEVKRHIGAEILNITSDLGAIAGIAATSRLDATIQGVLILAVLFLIWYGFVIRPMRSQVLYPVRNFFVGVLGCLFTIAIIVLGIRGFVFSGRPINVADAFANQATPQQANLSLNPAYLSFRESMNHLKQRPLHLVNEEALQSFAQHNPQIFAWQKKQAIPSNKNIVFILLESWTSRYIDGLSGTSYKVTPFFDQLMQKSQVWENYYAAGQRSIIGIQAALTATPALPSQPTIGFGLEIKHMSRIAQIADQHHYRTLMMQTSKRRSFQMENIASALGFKEYYGQEDIPLLREYPQEQPRFGWDYEGLQFLAEKLIQKDSGEDAKATTQQVSEVVSSPAEASAAASLTAKEGKKPFFAFIFTGTTHEPFPKLPKEFELYPHNDRTESGYLNSLRYSDWALEQFFKRIENEPWYKDTIFILSADHTLNTKVDNKDVAEKEGALISNKDFRIPLLIYAPDGSLPPMRHQVIASQYDLLPSMMDLLGFNNQVSAFGHSLFDASSQSYAYLYQGDMLGFVNSKQWAFFNEQGIQSQSDALDEVSKQELEGLKLKLQYADKLLRDNQWAP</sequence>
<keyword evidence="7" id="KW-0479">Metal-binding</keyword>
<evidence type="ECO:0000256" key="6">
    <source>
        <dbReference type="PIRSR" id="PIRSR005091-1"/>
    </source>
</evidence>
<dbReference type="EMBL" id="JABGBO010000002">
    <property type="protein sequence ID" value="NOL49056.1"/>
    <property type="molecule type" value="Genomic_DNA"/>
</dbReference>
<feature type="transmembrane region" description="Helical" evidence="9">
    <location>
        <begin position="84"/>
        <end position="101"/>
    </location>
</feature>
<feature type="binding site" evidence="8">
    <location>
        <position position="527"/>
    </location>
    <ligand>
        <name>Mn(2+)</name>
        <dbReference type="ChEBI" id="CHEBI:29035"/>
    </ligand>
</feature>
<reference evidence="11 12" key="1">
    <citation type="submission" date="2020-05" db="EMBL/GenBank/DDBJ databases">
        <authorList>
            <person name="Niu N."/>
        </authorList>
    </citation>
    <scope>NUCLEOTIDE SEQUENCE [LARGE SCALE GENOMIC DNA]</scope>
    <source>
        <strain evidence="11 12">LMG10982</strain>
    </source>
</reference>
<dbReference type="GO" id="GO:0005886">
    <property type="term" value="C:plasma membrane"/>
    <property type="evidence" value="ECO:0007669"/>
    <property type="project" value="UniProtKB-SubCell"/>
</dbReference>
<evidence type="ECO:0000256" key="3">
    <source>
        <dbReference type="ARBA" id="ARBA00022692"/>
    </source>
</evidence>
<keyword evidence="2" id="KW-1003">Cell membrane</keyword>
<evidence type="ECO:0000259" key="10">
    <source>
        <dbReference type="Pfam" id="PF00884"/>
    </source>
</evidence>
<evidence type="ECO:0000313" key="12">
    <source>
        <dbReference type="Proteomes" id="UP000541421"/>
    </source>
</evidence>
<feature type="binding site" evidence="8">
    <location>
        <position position="277"/>
    </location>
    <ligand>
        <name>Mn(2+)</name>
        <dbReference type="ChEBI" id="CHEBI:29035"/>
    </ligand>
</feature>
<name>A0A7Y4LAQ6_9BURK</name>
<feature type="binding site" evidence="8">
    <location>
        <position position="528"/>
    </location>
    <ligand>
        <name>Mn(2+)</name>
        <dbReference type="ChEBI" id="CHEBI:29035"/>
    </ligand>
</feature>
<comment type="subcellular location">
    <subcellularLocation>
        <location evidence="1">Cell membrane</location>
        <topology evidence="1">Multi-pass membrane protein</topology>
    </subcellularLocation>
</comment>
<keyword evidence="5 9" id="KW-0472">Membrane</keyword>
<keyword evidence="7" id="KW-0464">Manganese</keyword>
<dbReference type="PANTHER" id="PTHR47371:SF3">
    <property type="entry name" value="PHOSPHOGLYCEROL TRANSFERASE I"/>
    <property type="match status" value="1"/>
</dbReference>
<dbReference type="PIRSF" id="PIRSF005091">
    <property type="entry name" value="Mmb_sulf_HI1246"/>
    <property type="match status" value="1"/>
</dbReference>
<dbReference type="Pfam" id="PF00884">
    <property type="entry name" value="Sulfatase"/>
    <property type="match status" value="1"/>
</dbReference>
<dbReference type="InterPro" id="IPR012160">
    <property type="entry name" value="LtaS-like"/>
</dbReference>
<gene>
    <name evidence="11" type="ORF">HKX40_02715</name>
</gene>
<keyword evidence="3 9" id="KW-0812">Transmembrane</keyword>
<keyword evidence="4 9" id="KW-1133">Transmembrane helix</keyword>
<feature type="transmembrane region" description="Helical" evidence="9">
    <location>
        <begin position="138"/>
        <end position="157"/>
    </location>
</feature>
<dbReference type="Gene3D" id="3.30.1120.80">
    <property type="match status" value="1"/>
</dbReference>
<comment type="caution">
    <text evidence="11">The sequence shown here is derived from an EMBL/GenBank/DDBJ whole genome shotgun (WGS) entry which is preliminary data.</text>
</comment>
<dbReference type="Proteomes" id="UP000541421">
    <property type="component" value="Unassembled WGS sequence"/>
</dbReference>
<dbReference type="SUPFAM" id="SSF53649">
    <property type="entry name" value="Alkaline phosphatase-like"/>
    <property type="match status" value="1"/>
</dbReference>
<dbReference type="AlphaFoldDB" id="A0A7Y4LAQ6"/>
<feature type="domain" description="Sulfatase N-terminal" evidence="10">
    <location>
        <begin position="269"/>
        <end position="588"/>
    </location>
</feature>
<dbReference type="GO" id="GO:0046872">
    <property type="term" value="F:metal ion binding"/>
    <property type="evidence" value="ECO:0007669"/>
    <property type="project" value="UniProtKB-KW"/>
</dbReference>
<proteinExistence type="predicted"/>
<feature type="transmembrane region" description="Helical" evidence="9">
    <location>
        <begin position="169"/>
        <end position="190"/>
    </location>
</feature>
<evidence type="ECO:0000256" key="9">
    <source>
        <dbReference type="SAM" id="Phobius"/>
    </source>
</evidence>
<dbReference type="InterPro" id="IPR050448">
    <property type="entry name" value="OpgB/LTA_synthase_biosynth"/>
</dbReference>
<protein>
    <submittedName>
        <fullName evidence="11">LTA synthase family protein</fullName>
    </submittedName>
</protein>
<dbReference type="Gene3D" id="3.40.720.10">
    <property type="entry name" value="Alkaline Phosphatase, subunit A"/>
    <property type="match status" value="2"/>
</dbReference>
<evidence type="ECO:0000256" key="1">
    <source>
        <dbReference type="ARBA" id="ARBA00004651"/>
    </source>
</evidence>
<organism evidence="11 12">
    <name type="scientific">Pelistega europaea</name>
    <dbReference type="NCBI Taxonomy" id="106147"/>
    <lineage>
        <taxon>Bacteria</taxon>
        <taxon>Pseudomonadati</taxon>
        <taxon>Pseudomonadota</taxon>
        <taxon>Betaproteobacteria</taxon>
        <taxon>Burkholderiales</taxon>
        <taxon>Alcaligenaceae</taxon>
        <taxon>Pelistega</taxon>
    </lineage>
</organism>
<keyword evidence="12" id="KW-1185">Reference proteome</keyword>
<evidence type="ECO:0000256" key="7">
    <source>
        <dbReference type="PIRSR" id="PIRSR005091-2"/>
    </source>
</evidence>
<dbReference type="RefSeq" id="WP_171588017.1">
    <property type="nucleotide sequence ID" value="NZ_JABGBO010000002.1"/>
</dbReference>
<accession>A0A7Y4LAQ6</accession>
<feature type="transmembrane region" description="Helical" evidence="9">
    <location>
        <begin position="50"/>
        <end position="72"/>
    </location>
</feature>
<feature type="active site" evidence="6">
    <location>
        <position position="318"/>
    </location>
</feature>
<dbReference type="InterPro" id="IPR017850">
    <property type="entry name" value="Alkaline_phosphatase_core_sf"/>
</dbReference>
<dbReference type="InterPro" id="IPR000917">
    <property type="entry name" value="Sulfatase_N"/>
</dbReference>
<evidence type="ECO:0000256" key="5">
    <source>
        <dbReference type="ARBA" id="ARBA00023136"/>
    </source>
</evidence>
<evidence type="ECO:0000256" key="2">
    <source>
        <dbReference type="ARBA" id="ARBA00022475"/>
    </source>
</evidence>
<evidence type="ECO:0000313" key="11">
    <source>
        <dbReference type="EMBL" id="NOL49056.1"/>
    </source>
</evidence>
<dbReference type="CDD" id="cd16015">
    <property type="entry name" value="LTA_synthase"/>
    <property type="match status" value="1"/>
</dbReference>
<dbReference type="PANTHER" id="PTHR47371">
    <property type="entry name" value="LIPOTEICHOIC ACID SYNTHASE"/>
    <property type="match status" value="1"/>
</dbReference>